<keyword evidence="7" id="KW-1185">Reference proteome</keyword>
<evidence type="ECO:0000256" key="2">
    <source>
        <dbReference type="ARBA" id="ARBA00006727"/>
    </source>
</evidence>
<dbReference type="Proteomes" id="UP001219525">
    <property type="component" value="Unassembled WGS sequence"/>
</dbReference>
<feature type="transmembrane region" description="Helical" evidence="4">
    <location>
        <begin position="375"/>
        <end position="396"/>
    </location>
</feature>
<dbReference type="PANTHER" id="PTHR11360:SF284">
    <property type="entry name" value="EG:103B4.3 PROTEIN-RELATED"/>
    <property type="match status" value="1"/>
</dbReference>
<feature type="transmembrane region" description="Helical" evidence="4">
    <location>
        <begin position="253"/>
        <end position="275"/>
    </location>
</feature>
<sequence>MTAASDSGGAQSERNSTVEPSSPAKAEGDLAGADTEPMFPEGGLQAWTTVAGAFLIQFCGFGYTTSFGVYEDFYKRDYLTESSASAISWIGSINAFIVISGGLVAGRFYDRGYFYSLIIGGSLLLSFSLFMLSLCQPQQLYQIFLAQGLGAGLGAGTTYVPSMAVVSHYFKRRRALAMTVVAAGSSLGAVVHPLMLNNTLRSRLGFGGAVRASAGLISALLLLACMLMRPRLPPPAAHPPLRPTLRRFARDGVYVLATLGMTAYLVGFYFPLFYLQLDAVTHGVRPALAFDSLVILNASSFVGRLAPGLLAQRLGVVNIILTASGCGAVLLLCMIALKTFASVVTLGVIFGFWIGVFVTLMAPLVAVLTPDMGELGLRIGVTFGVVGIAGLVGPPINGALLTAHNHWWRPALFSGVRPLPSFPLMPAPPAVRSTD</sequence>
<evidence type="ECO:0000256" key="1">
    <source>
        <dbReference type="ARBA" id="ARBA00004141"/>
    </source>
</evidence>
<dbReference type="GO" id="GO:0022857">
    <property type="term" value="F:transmembrane transporter activity"/>
    <property type="evidence" value="ECO:0007669"/>
    <property type="project" value="InterPro"/>
</dbReference>
<dbReference type="InterPro" id="IPR036259">
    <property type="entry name" value="MFS_trans_sf"/>
</dbReference>
<dbReference type="GO" id="GO:0016020">
    <property type="term" value="C:membrane"/>
    <property type="evidence" value="ECO:0007669"/>
    <property type="project" value="UniProtKB-SubCell"/>
</dbReference>
<keyword evidence="4" id="KW-0812">Transmembrane</keyword>
<feature type="domain" description="Major facilitator superfamily (MFS) profile" evidence="5">
    <location>
        <begin position="48"/>
        <end position="435"/>
    </location>
</feature>
<evidence type="ECO:0000256" key="3">
    <source>
        <dbReference type="SAM" id="MobiDB-lite"/>
    </source>
</evidence>
<feature type="transmembrane region" description="Helical" evidence="4">
    <location>
        <begin position="208"/>
        <end position="232"/>
    </location>
</feature>
<dbReference type="PROSITE" id="PS50850">
    <property type="entry name" value="MFS"/>
    <property type="match status" value="1"/>
</dbReference>
<feature type="transmembrane region" description="Helical" evidence="4">
    <location>
        <begin position="86"/>
        <end position="106"/>
    </location>
</feature>
<feature type="transmembrane region" description="Helical" evidence="4">
    <location>
        <begin position="113"/>
        <end position="134"/>
    </location>
</feature>
<feature type="transmembrane region" description="Helical" evidence="4">
    <location>
        <begin position="343"/>
        <end position="368"/>
    </location>
</feature>
<organism evidence="6 7">
    <name type="scientific">Mycena pura</name>
    <dbReference type="NCBI Taxonomy" id="153505"/>
    <lineage>
        <taxon>Eukaryota</taxon>
        <taxon>Fungi</taxon>
        <taxon>Dikarya</taxon>
        <taxon>Basidiomycota</taxon>
        <taxon>Agaricomycotina</taxon>
        <taxon>Agaricomycetes</taxon>
        <taxon>Agaricomycetidae</taxon>
        <taxon>Agaricales</taxon>
        <taxon>Marasmiineae</taxon>
        <taxon>Mycenaceae</taxon>
        <taxon>Mycena</taxon>
    </lineage>
</organism>
<evidence type="ECO:0000256" key="4">
    <source>
        <dbReference type="SAM" id="Phobius"/>
    </source>
</evidence>
<dbReference type="EMBL" id="JARJCW010000078">
    <property type="protein sequence ID" value="KAJ7197459.1"/>
    <property type="molecule type" value="Genomic_DNA"/>
</dbReference>
<gene>
    <name evidence="6" type="ORF">GGX14DRAFT_526094</name>
</gene>
<feature type="transmembrane region" description="Helical" evidence="4">
    <location>
        <begin position="175"/>
        <end position="196"/>
    </location>
</feature>
<feature type="transmembrane region" description="Helical" evidence="4">
    <location>
        <begin position="140"/>
        <end position="163"/>
    </location>
</feature>
<feature type="transmembrane region" description="Helical" evidence="4">
    <location>
        <begin position="46"/>
        <end position="66"/>
    </location>
</feature>
<dbReference type="InterPro" id="IPR050327">
    <property type="entry name" value="Proton-linked_MCT"/>
</dbReference>
<accession>A0AAD6UYG7</accession>
<comment type="caution">
    <text evidence="6">The sequence shown here is derived from an EMBL/GenBank/DDBJ whole genome shotgun (WGS) entry which is preliminary data.</text>
</comment>
<feature type="compositionally biased region" description="Polar residues" evidence="3">
    <location>
        <begin position="1"/>
        <end position="20"/>
    </location>
</feature>
<comment type="similarity">
    <text evidence="2">Belongs to the major facilitator superfamily. Monocarboxylate porter (TC 2.A.1.13) family.</text>
</comment>
<dbReference type="Gene3D" id="1.20.1250.20">
    <property type="entry name" value="MFS general substrate transporter like domains"/>
    <property type="match status" value="2"/>
</dbReference>
<dbReference type="PANTHER" id="PTHR11360">
    <property type="entry name" value="MONOCARBOXYLATE TRANSPORTER"/>
    <property type="match status" value="1"/>
</dbReference>
<name>A0AAD6UYG7_9AGAR</name>
<dbReference type="InterPro" id="IPR020846">
    <property type="entry name" value="MFS_dom"/>
</dbReference>
<proteinExistence type="inferred from homology"/>
<comment type="subcellular location">
    <subcellularLocation>
        <location evidence="1">Membrane</location>
        <topology evidence="1">Multi-pass membrane protein</topology>
    </subcellularLocation>
</comment>
<reference evidence="6" key="1">
    <citation type="submission" date="2023-03" db="EMBL/GenBank/DDBJ databases">
        <title>Massive genome expansion in bonnet fungi (Mycena s.s.) driven by repeated elements and novel gene families across ecological guilds.</title>
        <authorList>
            <consortium name="Lawrence Berkeley National Laboratory"/>
            <person name="Harder C.B."/>
            <person name="Miyauchi S."/>
            <person name="Viragh M."/>
            <person name="Kuo A."/>
            <person name="Thoen E."/>
            <person name="Andreopoulos B."/>
            <person name="Lu D."/>
            <person name="Skrede I."/>
            <person name="Drula E."/>
            <person name="Henrissat B."/>
            <person name="Morin E."/>
            <person name="Kohler A."/>
            <person name="Barry K."/>
            <person name="LaButti K."/>
            <person name="Morin E."/>
            <person name="Salamov A."/>
            <person name="Lipzen A."/>
            <person name="Mereny Z."/>
            <person name="Hegedus B."/>
            <person name="Baldrian P."/>
            <person name="Stursova M."/>
            <person name="Weitz H."/>
            <person name="Taylor A."/>
            <person name="Grigoriev I.V."/>
            <person name="Nagy L.G."/>
            <person name="Martin F."/>
            <person name="Kauserud H."/>
        </authorList>
    </citation>
    <scope>NUCLEOTIDE SEQUENCE</scope>
    <source>
        <strain evidence="6">9144</strain>
    </source>
</reference>
<evidence type="ECO:0000259" key="5">
    <source>
        <dbReference type="PROSITE" id="PS50850"/>
    </source>
</evidence>
<evidence type="ECO:0000313" key="6">
    <source>
        <dbReference type="EMBL" id="KAJ7197459.1"/>
    </source>
</evidence>
<keyword evidence="4" id="KW-0472">Membrane</keyword>
<protein>
    <submittedName>
        <fullName evidence="6">Major facilitator superfamily domain-containing protein</fullName>
    </submittedName>
</protein>
<dbReference type="AlphaFoldDB" id="A0AAD6UYG7"/>
<evidence type="ECO:0000313" key="7">
    <source>
        <dbReference type="Proteomes" id="UP001219525"/>
    </source>
</evidence>
<feature type="region of interest" description="Disordered" evidence="3">
    <location>
        <begin position="1"/>
        <end position="32"/>
    </location>
</feature>
<dbReference type="InterPro" id="IPR011701">
    <property type="entry name" value="MFS"/>
</dbReference>
<dbReference type="Pfam" id="PF07690">
    <property type="entry name" value="MFS_1"/>
    <property type="match status" value="1"/>
</dbReference>
<feature type="transmembrane region" description="Helical" evidence="4">
    <location>
        <begin position="314"/>
        <end position="337"/>
    </location>
</feature>
<dbReference type="SUPFAM" id="SSF103473">
    <property type="entry name" value="MFS general substrate transporter"/>
    <property type="match status" value="1"/>
</dbReference>
<keyword evidence="4" id="KW-1133">Transmembrane helix</keyword>